<feature type="non-terminal residue" evidence="1">
    <location>
        <position position="119"/>
    </location>
</feature>
<sequence length="119" mass="12946">MTSTPTPLHEVTIIPSEAPHVPDVSTEDEASITHCTPPLLDREVTRQNAINENPNDPLEPADMDCAETPGEGSEIPVIDLVDGKITPLVDDAGLQFPQLYPQEQTSPQNCDFQGVSCRR</sequence>
<organism evidence="1">
    <name type="scientific">Lygus hesperus</name>
    <name type="common">Western plant bug</name>
    <dbReference type="NCBI Taxonomy" id="30085"/>
    <lineage>
        <taxon>Eukaryota</taxon>
        <taxon>Metazoa</taxon>
        <taxon>Ecdysozoa</taxon>
        <taxon>Arthropoda</taxon>
        <taxon>Hexapoda</taxon>
        <taxon>Insecta</taxon>
        <taxon>Pterygota</taxon>
        <taxon>Neoptera</taxon>
        <taxon>Paraneoptera</taxon>
        <taxon>Hemiptera</taxon>
        <taxon>Heteroptera</taxon>
        <taxon>Panheteroptera</taxon>
        <taxon>Cimicomorpha</taxon>
        <taxon>Miridae</taxon>
        <taxon>Mirini</taxon>
        <taxon>Lygus</taxon>
    </lineage>
</organism>
<accession>A0A0K8S913</accession>
<proteinExistence type="predicted"/>
<dbReference type="EMBL" id="GBRD01016050">
    <property type="protein sequence ID" value="JAG49776.1"/>
    <property type="molecule type" value="Transcribed_RNA"/>
</dbReference>
<evidence type="ECO:0000313" key="1">
    <source>
        <dbReference type="EMBL" id="JAG49776.1"/>
    </source>
</evidence>
<protein>
    <submittedName>
        <fullName evidence="1">Uncharacterized protein</fullName>
    </submittedName>
</protein>
<reference evidence="1" key="1">
    <citation type="submission" date="2014-09" db="EMBL/GenBank/DDBJ databases">
        <authorList>
            <person name="Magalhaes I.L.F."/>
            <person name="Oliveira U."/>
            <person name="Santos F.R."/>
            <person name="Vidigal T.H.D.A."/>
            <person name="Brescovit A.D."/>
            <person name="Santos A.J."/>
        </authorList>
    </citation>
    <scope>NUCLEOTIDE SEQUENCE</scope>
</reference>
<dbReference type="AlphaFoldDB" id="A0A0K8S913"/>
<name>A0A0K8S913_LYGHE</name>